<reference evidence="2 3" key="1">
    <citation type="journal article" date="2016" name="Int. J. Syst. Evol. Microbiol.">
        <title>Labrenzia salina sp. nov., isolated from the rhizosphere of the halophyte Arthrocnemum macrostachyum.</title>
        <authorList>
            <person name="Camacho M."/>
            <person name="Redondo-Gomez S."/>
            <person name="Rodriguez-Llorente I."/>
            <person name="Rohde M."/>
            <person name="Sproer C."/>
            <person name="Schumann P."/>
            <person name="Klenk H.P."/>
            <person name="Montero-Calasanz M.D.C."/>
        </authorList>
    </citation>
    <scope>NUCLEOTIDE SEQUENCE [LARGE SCALE GENOMIC DNA]</scope>
    <source>
        <strain evidence="2 3">DSM 29163</strain>
    </source>
</reference>
<keyword evidence="1" id="KW-0732">Signal</keyword>
<name>A0ABT3QW31_9HYPH</name>
<dbReference type="Gene3D" id="3.40.30.10">
    <property type="entry name" value="Glutaredoxin"/>
    <property type="match status" value="1"/>
</dbReference>
<organism evidence="2 3">
    <name type="scientific">Roseibium salinum</name>
    <dbReference type="NCBI Taxonomy" id="1604349"/>
    <lineage>
        <taxon>Bacteria</taxon>
        <taxon>Pseudomonadati</taxon>
        <taxon>Pseudomonadota</taxon>
        <taxon>Alphaproteobacteria</taxon>
        <taxon>Hyphomicrobiales</taxon>
        <taxon>Stappiaceae</taxon>
        <taxon>Roseibium</taxon>
    </lineage>
</organism>
<dbReference type="InterPro" id="IPR036249">
    <property type="entry name" value="Thioredoxin-like_sf"/>
</dbReference>
<keyword evidence="3" id="KW-1185">Reference proteome</keyword>
<protein>
    <submittedName>
        <fullName evidence="2">Transcriptional regulator</fullName>
    </submittedName>
</protein>
<comment type="caution">
    <text evidence="2">The sequence shown here is derived from an EMBL/GenBank/DDBJ whole genome shotgun (WGS) entry which is preliminary data.</text>
</comment>
<dbReference type="RefSeq" id="WP_265960816.1">
    <property type="nucleotide sequence ID" value="NZ_JAPEVI010000001.1"/>
</dbReference>
<accession>A0ABT3QW31</accession>
<dbReference type="EMBL" id="JAPEVI010000001">
    <property type="protein sequence ID" value="MCX2721120.1"/>
    <property type="molecule type" value="Genomic_DNA"/>
</dbReference>
<evidence type="ECO:0000313" key="2">
    <source>
        <dbReference type="EMBL" id="MCX2721120.1"/>
    </source>
</evidence>
<feature type="chain" id="PRO_5046278366" evidence="1">
    <location>
        <begin position="27"/>
        <end position="130"/>
    </location>
</feature>
<sequence>MPLTLRFSLLAAVLFAAVHHSPPTVAAELIMLEQPGCVWCKRWNEEIGVAYAKTAEGRQAPLRRIDITDRWPDDLSAVARGRLTPTFILVEDGIEIDRLRGYPGEHFFWPLLTQMLDKLPPQGRTGTGSQ</sequence>
<proteinExistence type="predicted"/>
<feature type="signal peptide" evidence="1">
    <location>
        <begin position="1"/>
        <end position="26"/>
    </location>
</feature>
<dbReference type="SUPFAM" id="SSF52833">
    <property type="entry name" value="Thioredoxin-like"/>
    <property type="match status" value="1"/>
</dbReference>
<gene>
    <name evidence="2" type="ORF">ON753_01665</name>
</gene>
<evidence type="ECO:0000313" key="3">
    <source>
        <dbReference type="Proteomes" id="UP001300261"/>
    </source>
</evidence>
<dbReference type="Proteomes" id="UP001300261">
    <property type="component" value="Unassembled WGS sequence"/>
</dbReference>
<evidence type="ECO:0000256" key="1">
    <source>
        <dbReference type="SAM" id="SignalP"/>
    </source>
</evidence>